<keyword evidence="1" id="KW-0614">Plasmid</keyword>
<evidence type="ECO:0000313" key="1">
    <source>
        <dbReference type="EMBL" id="QPQ94858.1"/>
    </source>
</evidence>
<dbReference type="RefSeq" id="WP_012732728.1">
    <property type="nucleotide sequence ID" value="NZ_CP033638.1"/>
</dbReference>
<dbReference type="AlphaFoldDB" id="A0AAP9Y5C9"/>
<protein>
    <submittedName>
        <fullName evidence="1">Threonine transporter RhtB</fullName>
    </submittedName>
</protein>
<sequence>MTRADVTRVFNSPFELGFRMVYLLSALRPAGVDLQKLILLDYAVVYSGDLGGPESLHTPVPYRGSELLSRRTLIEQGLHLMSTRGLVTARMDEEGITYIAGPTALSLVGSVTAPYFMRLHQRCEWAARRFGQTGTDALTREFTEQGHRWGAELEGFTLERSGQWRFD</sequence>
<evidence type="ECO:0000313" key="2">
    <source>
        <dbReference type="Proteomes" id="UP000594892"/>
    </source>
</evidence>
<dbReference type="EMBL" id="CP065603">
    <property type="protein sequence ID" value="QPQ94858.1"/>
    <property type="molecule type" value="Genomic_DNA"/>
</dbReference>
<accession>A0AAP9Y5C9</accession>
<dbReference type="GeneID" id="45693318"/>
<dbReference type="InterPro" id="IPR046904">
    <property type="entry name" value="ABC-3C_MC2"/>
</dbReference>
<name>A0AAP9Y5C9_BURGL</name>
<reference evidence="1 2" key="1">
    <citation type="submission" date="2020-12" db="EMBL/GenBank/DDBJ databases">
        <title>FDA dAtabase for Regulatory Grade micrObial Sequences (FDA-ARGOS): Supporting development and validation of Infectious Disease Dx tests.</title>
        <authorList>
            <person name="Minogue T."/>
            <person name="Wolcott M."/>
            <person name="Wasieloski L."/>
            <person name="Aguilar W."/>
            <person name="Moore D."/>
            <person name="Jaissle J."/>
            <person name="Tallon L."/>
            <person name="Sadzewicz L."/>
            <person name="Zhao X."/>
            <person name="Boylan J."/>
            <person name="Ott S."/>
            <person name="Bowen H."/>
            <person name="Vavikolanu K."/>
            <person name="Mehta A."/>
            <person name="Aluvathingal J."/>
            <person name="Nadendla S."/>
            <person name="Yan Y."/>
            <person name="Sichtig H."/>
        </authorList>
    </citation>
    <scope>NUCLEOTIDE SEQUENCE [LARGE SCALE GENOMIC DNA]</scope>
    <source>
        <strain evidence="1 2">FDAARGOS_949</strain>
        <plasmid evidence="1 2">unnamed2</plasmid>
    </source>
</reference>
<proteinExistence type="predicted"/>
<dbReference type="Proteomes" id="UP000594892">
    <property type="component" value="Plasmid unnamed2"/>
</dbReference>
<geneLocation type="plasmid" evidence="1 2">
    <name>unnamed2</name>
</geneLocation>
<gene>
    <name evidence="1" type="ORF">I6H06_29325</name>
</gene>
<dbReference type="Pfam" id="PF20288">
    <property type="entry name" value="MC2"/>
    <property type="match status" value="1"/>
</dbReference>
<organism evidence="1 2">
    <name type="scientific">Burkholderia glumae</name>
    <name type="common">Pseudomonas glumae</name>
    <dbReference type="NCBI Taxonomy" id="337"/>
    <lineage>
        <taxon>Bacteria</taxon>
        <taxon>Pseudomonadati</taxon>
        <taxon>Pseudomonadota</taxon>
        <taxon>Betaproteobacteria</taxon>
        <taxon>Burkholderiales</taxon>
        <taxon>Burkholderiaceae</taxon>
        <taxon>Burkholderia</taxon>
    </lineage>
</organism>